<evidence type="ECO:0000256" key="2">
    <source>
        <dbReference type="ARBA" id="ARBA00012295"/>
    </source>
</evidence>
<dbReference type="AlphaFoldDB" id="X0RLK0"/>
<dbReference type="GO" id="GO:0004329">
    <property type="term" value="F:formate-tetrahydrofolate ligase activity"/>
    <property type="evidence" value="ECO:0007669"/>
    <property type="project" value="UniProtKB-EC"/>
</dbReference>
<protein>
    <recommendedName>
        <fullName evidence="2">formate--tetrahydrofolate ligase</fullName>
        <ecNumber evidence="2">6.3.4.3</ecNumber>
    </recommendedName>
</protein>
<keyword evidence="6" id="KW-0067">ATP-binding</keyword>
<comment type="pathway">
    <text evidence="1">One-carbon metabolism; tetrahydrofolate interconversion.</text>
</comment>
<keyword evidence="4" id="KW-0436">Ligase</keyword>
<dbReference type="Gene3D" id="3.10.410.10">
    <property type="entry name" value="Formyltetrahydrofolate synthetase, domain 3"/>
    <property type="match status" value="1"/>
</dbReference>
<evidence type="ECO:0000256" key="6">
    <source>
        <dbReference type="ARBA" id="ARBA00022840"/>
    </source>
</evidence>
<feature type="non-terminal residue" evidence="7">
    <location>
        <position position="1"/>
    </location>
</feature>
<dbReference type="GO" id="GO:0005524">
    <property type="term" value="F:ATP binding"/>
    <property type="evidence" value="ECO:0007669"/>
    <property type="project" value="UniProtKB-KW"/>
</dbReference>
<organism evidence="7">
    <name type="scientific">marine sediment metagenome</name>
    <dbReference type="NCBI Taxonomy" id="412755"/>
    <lineage>
        <taxon>unclassified sequences</taxon>
        <taxon>metagenomes</taxon>
        <taxon>ecological metagenomes</taxon>
    </lineage>
</organism>
<dbReference type="InterPro" id="IPR000559">
    <property type="entry name" value="Formate_THF_ligase"/>
</dbReference>
<dbReference type="EMBL" id="BARS01001286">
    <property type="protein sequence ID" value="GAF69714.1"/>
    <property type="molecule type" value="Genomic_DNA"/>
</dbReference>
<keyword evidence="3" id="KW-0554">One-carbon metabolism</keyword>
<evidence type="ECO:0000256" key="4">
    <source>
        <dbReference type="ARBA" id="ARBA00022598"/>
    </source>
</evidence>
<dbReference type="FunFam" id="3.10.410.10:FF:000001">
    <property type="entry name" value="Putative formate--tetrahydrofolate ligase"/>
    <property type="match status" value="1"/>
</dbReference>
<dbReference type="SUPFAM" id="SSF52540">
    <property type="entry name" value="P-loop containing nucleoside triphosphate hydrolases"/>
    <property type="match status" value="1"/>
</dbReference>
<dbReference type="Pfam" id="PF01268">
    <property type="entry name" value="FTHFS"/>
    <property type="match status" value="1"/>
</dbReference>
<gene>
    <name evidence="7" type="ORF">S01H1_02607</name>
</gene>
<comment type="caution">
    <text evidence="7">The sequence shown here is derived from an EMBL/GenBank/DDBJ whole genome shotgun (WGS) entry which is preliminary data.</text>
</comment>
<dbReference type="EC" id="6.3.4.3" evidence="2"/>
<proteinExistence type="predicted"/>
<reference evidence="7" key="1">
    <citation type="journal article" date="2014" name="Front. Microbiol.">
        <title>High frequency of phylogenetically diverse reductive dehalogenase-homologous genes in deep subseafloor sedimentary metagenomes.</title>
        <authorList>
            <person name="Kawai M."/>
            <person name="Futagami T."/>
            <person name="Toyoda A."/>
            <person name="Takaki Y."/>
            <person name="Nishi S."/>
            <person name="Hori S."/>
            <person name="Arai W."/>
            <person name="Tsubouchi T."/>
            <person name="Morono Y."/>
            <person name="Uchiyama I."/>
            <person name="Ito T."/>
            <person name="Fujiyama A."/>
            <person name="Inagaki F."/>
            <person name="Takami H."/>
        </authorList>
    </citation>
    <scope>NUCLEOTIDE SEQUENCE</scope>
    <source>
        <strain evidence="7">Expedition CK06-06</strain>
    </source>
</reference>
<sequence>PLDKAYTKEDLPLLEKGLCNLGVHINNALKFGIPVVVAVNAFRDDTEAELEMIREYAVGQGAEDSVVTTHWADGGKGATKLAEAVVNACEKRSKFKFLYPLDWSIKEKIDKISKDIYGADSVTYEPLAEKQIENYERAGFGNLPICMAKTHLSLSHDPTLKGAPTGFAIPVREVRASVGAGFIYPLIGKMSTMPGLATHPAFMDIDVDDDEEIVGLF</sequence>
<dbReference type="GO" id="GO:0006730">
    <property type="term" value="P:one-carbon metabolic process"/>
    <property type="evidence" value="ECO:0007669"/>
    <property type="project" value="UniProtKB-KW"/>
</dbReference>
<evidence type="ECO:0000313" key="7">
    <source>
        <dbReference type="EMBL" id="GAF69714.1"/>
    </source>
</evidence>
<accession>X0RLK0</accession>
<evidence type="ECO:0000256" key="1">
    <source>
        <dbReference type="ARBA" id="ARBA00004777"/>
    </source>
</evidence>
<name>X0RLK0_9ZZZZ</name>
<evidence type="ECO:0000256" key="3">
    <source>
        <dbReference type="ARBA" id="ARBA00022563"/>
    </source>
</evidence>
<evidence type="ECO:0000256" key="5">
    <source>
        <dbReference type="ARBA" id="ARBA00022741"/>
    </source>
</evidence>
<dbReference type="Gene3D" id="3.40.50.300">
    <property type="entry name" value="P-loop containing nucleotide triphosphate hydrolases"/>
    <property type="match status" value="1"/>
</dbReference>
<dbReference type="InterPro" id="IPR027417">
    <property type="entry name" value="P-loop_NTPase"/>
</dbReference>
<keyword evidence="5" id="KW-0547">Nucleotide-binding</keyword>